<reference evidence="3" key="1">
    <citation type="submission" date="2023-06" db="EMBL/GenBank/DDBJ databases">
        <authorList>
            <person name="Kurt Z."/>
        </authorList>
    </citation>
    <scope>NUCLEOTIDE SEQUENCE</scope>
</reference>
<organism evidence="3">
    <name type="scientific">Hexamita inflata</name>
    <dbReference type="NCBI Taxonomy" id="28002"/>
    <lineage>
        <taxon>Eukaryota</taxon>
        <taxon>Metamonada</taxon>
        <taxon>Diplomonadida</taxon>
        <taxon>Hexamitidae</taxon>
        <taxon>Hexamitinae</taxon>
        <taxon>Hexamita</taxon>
    </lineage>
</organism>
<dbReference type="EMBL" id="CATOUU010001174">
    <property type="protein sequence ID" value="CAI9976759.1"/>
    <property type="molecule type" value="Genomic_DNA"/>
</dbReference>
<dbReference type="EMBL" id="CAXDID020000015">
    <property type="protein sequence ID" value="CAL5983188.1"/>
    <property type="molecule type" value="Genomic_DNA"/>
</dbReference>
<dbReference type="InterPro" id="IPR009057">
    <property type="entry name" value="Homeodomain-like_sf"/>
</dbReference>
<dbReference type="Proteomes" id="UP001642409">
    <property type="component" value="Unassembled WGS sequence"/>
</dbReference>
<evidence type="ECO:0000259" key="1">
    <source>
        <dbReference type="PROSITE" id="PS50090"/>
    </source>
</evidence>
<evidence type="ECO:0000313" key="3">
    <source>
        <dbReference type="EMBL" id="CAI9976759.1"/>
    </source>
</evidence>
<protein>
    <submittedName>
        <fullName evidence="3">Myb-like DNA-binding domain-containing protein</fullName>
    </submittedName>
    <submittedName>
        <fullName evidence="4">Myb-like_DNA-binding domain-containing protein</fullName>
    </submittedName>
</protein>
<dbReference type="SUPFAM" id="SSF46689">
    <property type="entry name" value="Homeodomain-like"/>
    <property type="match status" value="2"/>
</dbReference>
<comment type="caution">
    <text evidence="3">The sequence shown here is derived from an EMBL/GenBank/DDBJ whole genome shotgun (WGS) entry which is preliminary data.</text>
</comment>
<evidence type="ECO:0000313" key="5">
    <source>
        <dbReference type="Proteomes" id="UP001642409"/>
    </source>
</evidence>
<reference evidence="4 5" key="2">
    <citation type="submission" date="2024-07" db="EMBL/GenBank/DDBJ databases">
        <authorList>
            <person name="Akdeniz Z."/>
        </authorList>
    </citation>
    <scope>NUCLEOTIDE SEQUENCE [LARGE SCALE GENOMIC DNA]</scope>
</reference>
<sequence>MSKIKQQWSPEEIDKLIRLTQNNRDSKRDINWKFVSSQMENRTELQCKSYYQNILKKKLSTTMRKNHTWNRIELMMLFTQVYQHEGNFEVIQQNMPNFTIQQLKSQWIQMKSKLNHYIEDYKLVLQNQSYIQHIPTKLLIQEEYMIRVGLVRKYHILNNTVDDIYVQQYKQFWKMLDPSQIYDIYHQEFIRRNIEKPLFVVTDPENMLMF</sequence>
<dbReference type="SMART" id="SM00717">
    <property type="entry name" value="SANT"/>
    <property type="match status" value="2"/>
</dbReference>
<name>A0AA86RRI3_9EUKA</name>
<feature type="domain" description="HTH myb-type" evidence="2">
    <location>
        <begin position="1"/>
        <end position="59"/>
    </location>
</feature>
<dbReference type="Gene3D" id="1.10.10.60">
    <property type="entry name" value="Homeodomain-like"/>
    <property type="match status" value="1"/>
</dbReference>
<dbReference type="Pfam" id="PF00249">
    <property type="entry name" value="Myb_DNA-binding"/>
    <property type="match status" value="1"/>
</dbReference>
<dbReference type="InterPro" id="IPR017930">
    <property type="entry name" value="Myb_dom"/>
</dbReference>
<dbReference type="CDD" id="cd00167">
    <property type="entry name" value="SANT"/>
    <property type="match status" value="2"/>
</dbReference>
<feature type="domain" description="Myb-like" evidence="1">
    <location>
        <begin position="1"/>
        <end position="55"/>
    </location>
</feature>
<accession>A0AA86RRI3</accession>
<dbReference type="PROSITE" id="PS50090">
    <property type="entry name" value="MYB_LIKE"/>
    <property type="match status" value="1"/>
</dbReference>
<proteinExistence type="predicted"/>
<dbReference type="AlphaFoldDB" id="A0AA86RRI3"/>
<dbReference type="InterPro" id="IPR001005">
    <property type="entry name" value="SANT/Myb"/>
</dbReference>
<evidence type="ECO:0000259" key="2">
    <source>
        <dbReference type="PROSITE" id="PS51294"/>
    </source>
</evidence>
<keyword evidence="5" id="KW-1185">Reference proteome</keyword>
<dbReference type="PROSITE" id="PS51294">
    <property type="entry name" value="HTH_MYB"/>
    <property type="match status" value="1"/>
</dbReference>
<dbReference type="GO" id="GO:0003677">
    <property type="term" value="F:DNA binding"/>
    <property type="evidence" value="ECO:0007669"/>
    <property type="project" value="UniProtKB-KW"/>
</dbReference>
<keyword evidence="3" id="KW-0238">DNA-binding</keyword>
<gene>
    <name evidence="3" type="ORF">HINF_LOCUS64404</name>
    <name evidence="4" type="ORF">HINF_LOCUS7505</name>
</gene>
<evidence type="ECO:0000313" key="4">
    <source>
        <dbReference type="EMBL" id="CAL5983188.1"/>
    </source>
</evidence>